<proteinExistence type="predicted"/>
<evidence type="ECO:0000313" key="3">
    <source>
        <dbReference type="Proteomes" id="UP000297245"/>
    </source>
</evidence>
<feature type="non-terminal residue" evidence="2">
    <location>
        <position position="1"/>
    </location>
</feature>
<protein>
    <submittedName>
        <fullName evidence="2">Uncharacterized protein</fullName>
    </submittedName>
</protein>
<sequence length="275" mass="31123">LARSKILCSPTSQSCIFLSYLRIIDSFWEQNDDRKNPSYCSSTRMTRMTHLHTRRGLDWIRWNGTAADVGDPAGTRVESEGWRALPGPEATQDECVPQVASHLSVEVLLLRGDHVPIIRFQPKVFFSTGMRCPASKVDGIFEVGVHNTSGRDEVGTVVRRVWGRGVGGQTPSELALGSKPNETTVNLRVGARLNTRQPKEERQRRGVKTPRPQYSHAEREEKRASSLFLDSAQEERPDEKLSIRSMSFHEERRPLGRVLETNELKLRCMRAVQFG</sequence>
<dbReference type="AlphaFoldDB" id="A0A4S8MAC8"/>
<evidence type="ECO:0000256" key="1">
    <source>
        <dbReference type="SAM" id="MobiDB-lite"/>
    </source>
</evidence>
<gene>
    <name evidence="2" type="ORF">K435DRAFT_940532</name>
</gene>
<dbReference type="EMBL" id="ML179123">
    <property type="protein sequence ID" value="THU99220.1"/>
    <property type="molecule type" value="Genomic_DNA"/>
</dbReference>
<dbReference type="Proteomes" id="UP000297245">
    <property type="component" value="Unassembled WGS sequence"/>
</dbReference>
<reference evidence="2 3" key="1">
    <citation type="journal article" date="2019" name="Nat. Ecol. Evol.">
        <title>Megaphylogeny resolves global patterns of mushroom evolution.</title>
        <authorList>
            <person name="Varga T."/>
            <person name="Krizsan K."/>
            <person name="Foldi C."/>
            <person name="Dima B."/>
            <person name="Sanchez-Garcia M."/>
            <person name="Sanchez-Ramirez S."/>
            <person name="Szollosi G.J."/>
            <person name="Szarkandi J.G."/>
            <person name="Papp V."/>
            <person name="Albert L."/>
            <person name="Andreopoulos W."/>
            <person name="Angelini C."/>
            <person name="Antonin V."/>
            <person name="Barry K.W."/>
            <person name="Bougher N.L."/>
            <person name="Buchanan P."/>
            <person name="Buyck B."/>
            <person name="Bense V."/>
            <person name="Catcheside P."/>
            <person name="Chovatia M."/>
            <person name="Cooper J."/>
            <person name="Damon W."/>
            <person name="Desjardin D."/>
            <person name="Finy P."/>
            <person name="Geml J."/>
            <person name="Haridas S."/>
            <person name="Hughes K."/>
            <person name="Justo A."/>
            <person name="Karasinski D."/>
            <person name="Kautmanova I."/>
            <person name="Kiss B."/>
            <person name="Kocsube S."/>
            <person name="Kotiranta H."/>
            <person name="LaButti K.M."/>
            <person name="Lechner B.E."/>
            <person name="Liimatainen K."/>
            <person name="Lipzen A."/>
            <person name="Lukacs Z."/>
            <person name="Mihaltcheva S."/>
            <person name="Morgado L.N."/>
            <person name="Niskanen T."/>
            <person name="Noordeloos M.E."/>
            <person name="Ohm R.A."/>
            <person name="Ortiz-Santana B."/>
            <person name="Ovrebo C."/>
            <person name="Racz N."/>
            <person name="Riley R."/>
            <person name="Savchenko A."/>
            <person name="Shiryaev A."/>
            <person name="Soop K."/>
            <person name="Spirin V."/>
            <person name="Szebenyi C."/>
            <person name="Tomsovsky M."/>
            <person name="Tulloss R.E."/>
            <person name="Uehling J."/>
            <person name="Grigoriev I.V."/>
            <person name="Vagvolgyi C."/>
            <person name="Papp T."/>
            <person name="Martin F.M."/>
            <person name="Miettinen O."/>
            <person name="Hibbett D.S."/>
            <person name="Nagy L.G."/>
        </authorList>
    </citation>
    <scope>NUCLEOTIDE SEQUENCE [LARGE SCALE GENOMIC DNA]</scope>
    <source>
        <strain evidence="2 3">CBS 962.96</strain>
    </source>
</reference>
<organism evidence="2 3">
    <name type="scientific">Dendrothele bispora (strain CBS 962.96)</name>
    <dbReference type="NCBI Taxonomy" id="1314807"/>
    <lineage>
        <taxon>Eukaryota</taxon>
        <taxon>Fungi</taxon>
        <taxon>Dikarya</taxon>
        <taxon>Basidiomycota</taxon>
        <taxon>Agaricomycotina</taxon>
        <taxon>Agaricomycetes</taxon>
        <taxon>Agaricomycetidae</taxon>
        <taxon>Agaricales</taxon>
        <taxon>Agaricales incertae sedis</taxon>
        <taxon>Dendrothele</taxon>
    </lineage>
</organism>
<accession>A0A4S8MAC8</accession>
<name>A0A4S8MAC8_DENBC</name>
<evidence type="ECO:0000313" key="2">
    <source>
        <dbReference type="EMBL" id="THU99220.1"/>
    </source>
</evidence>
<feature type="region of interest" description="Disordered" evidence="1">
    <location>
        <begin position="192"/>
        <end position="241"/>
    </location>
</feature>
<keyword evidence="3" id="KW-1185">Reference proteome</keyword>